<feature type="chain" id="PRO_5020275988" description="DUF4374 domain-containing protein" evidence="1">
    <location>
        <begin position="20"/>
        <end position="410"/>
    </location>
</feature>
<reference evidence="2 3" key="1">
    <citation type="submission" date="2019-03" db="EMBL/GenBank/DDBJ databases">
        <title>Genomic Encyclopedia of Type Strains, Phase III (KMG-III): the genomes of soil and plant-associated and newly described type strains.</title>
        <authorList>
            <person name="Whitman W."/>
        </authorList>
    </citation>
    <scope>NUCLEOTIDE SEQUENCE [LARGE SCALE GENOMIC DNA]</scope>
    <source>
        <strain evidence="2 3">CGMCC 1.12801</strain>
    </source>
</reference>
<dbReference type="RefSeq" id="WP_133640436.1">
    <property type="nucleotide sequence ID" value="NZ_SNZV01000005.1"/>
</dbReference>
<evidence type="ECO:0008006" key="4">
    <source>
        <dbReference type="Google" id="ProtNLM"/>
    </source>
</evidence>
<dbReference type="Proteomes" id="UP000294752">
    <property type="component" value="Unassembled WGS sequence"/>
</dbReference>
<accession>A0A4R7CYT5</accession>
<dbReference type="AlphaFoldDB" id="A0A4R7CYT5"/>
<proteinExistence type="predicted"/>
<comment type="caution">
    <text evidence="2">The sequence shown here is derived from an EMBL/GenBank/DDBJ whole genome shotgun (WGS) entry which is preliminary data.</text>
</comment>
<keyword evidence="1" id="KW-0732">Signal</keyword>
<dbReference type="OrthoDB" id="736172at2"/>
<evidence type="ECO:0000256" key="1">
    <source>
        <dbReference type="SAM" id="SignalP"/>
    </source>
</evidence>
<keyword evidence="3" id="KW-1185">Reference proteome</keyword>
<dbReference type="PROSITE" id="PS51257">
    <property type="entry name" value="PROKAR_LIPOPROTEIN"/>
    <property type="match status" value="1"/>
</dbReference>
<evidence type="ECO:0000313" key="2">
    <source>
        <dbReference type="EMBL" id="TDS12911.1"/>
    </source>
</evidence>
<gene>
    <name evidence="2" type="ORF">B0I21_10542</name>
</gene>
<dbReference type="EMBL" id="SNZV01000005">
    <property type="protein sequence ID" value="TDS12911.1"/>
    <property type="molecule type" value="Genomic_DNA"/>
</dbReference>
<evidence type="ECO:0000313" key="3">
    <source>
        <dbReference type="Proteomes" id="UP000294752"/>
    </source>
</evidence>
<sequence>MIKLAHTKKRVWAIALAFAAVSLTATSCKNDDAPAIDDVVDPEFAVIVGTDNGRYMLPIEDLMRGVISPVGKGTNVSDILNWEENLMQKGRDIYHVNPEANKFGKYRFEDGVLKTIREIPFSQLPSLYLGWHAWLSDTELMFGARSNNYYAIVDVENMVVTKSGEFEKTGVPANHSRRVFSVIPQGSKLFLAYGLYNEETKIHYDKSYTAVIDYPSLSNLQVTGEDSRSAPLGTVRNSYFSNFHDNGYTYILTIPMPVLGGGKAAMPTAIYRVKDGESKLDPNYFFNISAQRGGDNQLGVTYIGNGKAMLISAHDTQTNIKEFNDWWYAAMWEYLIIDVNTQQVVKKLDFPLVGNSRSGVVHNGKAYIAVNDPKADGVYVWEYDSAADKLTRGARIDGADGDTPMLYRLK</sequence>
<protein>
    <recommendedName>
        <fullName evidence="4">DUF4374 domain-containing protein</fullName>
    </recommendedName>
</protein>
<organism evidence="2 3">
    <name type="scientific">Sphingobacterium paludis</name>
    <dbReference type="NCBI Taxonomy" id="1476465"/>
    <lineage>
        <taxon>Bacteria</taxon>
        <taxon>Pseudomonadati</taxon>
        <taxon>Bacteroidota</taxon>
        <taxon>Sphingobacteriia</taxon>
        <taxon>Sphingobacteriales</taxon>
        <taxon>Sphingobacteriaceae</taxon>
        <taxon>Sphingobacterium</taxon>
    </lineage>
</organism>
<name>A0A4R7CYT5_9SPHI</name>
<feature type="signal peptide" evidence="1">
    <location>
        <begin position="1"/>
        <end position="19"/>
    </location>
</feature>